<dbReference type="InterPro" id="IPR024412">
    <property type="entry name" value="Lsr2_dim_dom"/>
</dbReference>
<feature type="compositionally biased region" description="Low complexity" evidence="2">
    <location>
        <begin position="111"/>
        <end position="169"/>
    </location>
</feature>
<sequence>MAQKTYVELVDDLDGSTGSDISTVEFGLDGVTYEIDINEDNAAALRESLETYIQAARRTGGRKRRGGGGSVTRSDRERTKAIRDWARANGHEVSERGRLSTTVVEAYEAATKAGAKPAAKGRRTAAASTPRATATATTQATTQTKGGKQAKTTTRAAAKPAAKTANAADKATKSRRPSRGKAKPASFSG</sequence>
<evidence type="ECO:0000313" key="5">
    <source>
        <dbReference type="EMBL" id="TDP97507.1"/>
    </source>
</evidence>
<feature type="domain" description="Lsr2 dimerization" evidence="3">
    <location>
        <begin position="1"/>
        <end position="60"/>
    </location>
</feature>
<keyword evidence="1" id="KW-0238">DNA-binding</keyword>
<dbReference type="InterPro" id="IPR042261">
    <property type="entry name" value="Lsr2-like_dimerization"/>
</dbReference>
<keyword evidence="6" id="KW-1185">Reference proteome</keyword>
<gene>
    <name evidence="5" type="ORF">EV186_103471</name>
</gene>
<dbReference type="Gene3D" id="3.30.60.230">
    <property type="entry name" value="Lsr2, dimerization domain"/>
    <property type="match status" value="1"/>
</dbReference>
<dbReference type="GO" id="GO:0016746">
    <property type="term" value="F:acyltransferase activity"/>
    <property type="evidence" value="ECO:0007669"/>
    <property type="project" value="InterPro"/>
</dbReference>
<dbReference type="Proteomes" id="UP000295444">
    <property type="component" value="Unassembled WGS sequence"/>
</dbReference>
<feature type="compositionally biased region" description="Basic residues" evidence="2">
    <location>
        <begin position="173"/>
        <end position="182"/>
    </location>
</feature>
<reference evidence="5 6" key="1">
    <citation type="submission" date="2019-03" db="EMBL/GenBank/DDBJ databases">
        <title>Genomic Encyclopedia of Type Strains, Phase IV (KMG-IV): sequencing the most valuable type-strain genomes for metagenomic binning, comparative biology and taxonomic classification.</title>
        <authorList>
            <person name="Goeker M."/>
        </authorList>
    </citation>
    <scope>NUCLEOTIDE SEQUENCE [LARGE SCALE GENOMIC DNA]</scope>
    <source>
        <strain evidence="5 6">DSM 45361</strain>
    </source>
</reference>
<feature type="domain" description="Lsr2 DNA-binding" evidence="4">
    <location>
        <begin position="74"/>
        <end position="110"/>
    </location>
</feature>
<dbReference type="OrthoDB" id="4113332at2"/>
<proteinExistence type="predicted"/>
<dbReference type="Pfam" id="PF23359">
    <property type="entry name" value="Lsr2_DNA-bd"/>
    <property type="match status" value="1"/>
</dbReference>
<evidence type="ECO:0000256" key="1">
    <source>
        <dbReference type="ARBA" id="ARBA00023125"/>
    </source>
</evidence>
<dbReference type="EMBL" id="SNXZ01000003">
    <property type="protein sequence ID" value="TDP97507.1"/>
    <property type="molecule type" value="Genomic_DNA"/>
</dbReference>
<accession>A0A4R6SD30</accession>
<organism evidence="5 6">
    <name type="scientific">Labedaea rhizosphaerae</name>
    <dbReference type="NCBI Taxonomy" id="598644"/>
    <lineage>
        <taxon>Bacteria</taxon>
        <taxon>Bacillati</taxon>
        <taxon>Actinomycetota</taxon>
        <taxon>Actinomycetes</taxon>
        <taxon>Pseudonocardiales</taxon>
        <taxon>Pseudonocardiaceae</taxon>
        <taxon>Labedaea</taxon>
    </lineage>
</organism>
<dbReference type="InterPro" id="IPR036625">
    <property type="entry name" value="E3-bd_dom_sf"/>
</dbReference>
<dbReference type="AlphaFoldDB" id="A0A4R6SD30"/>
<comment type="caution">
    <text evidence="5">The sequence shown here is derived from an EMBL/GenBank/DDBJ whole genome shotgun (WGS) entry which is preliminary data.</text>
</comment>
<evidence type="ECO:0000313" key="6">
    <source>
        <dbReference type="Proteomes" id="UP000295444"/>
    </source>
</evidence>
<dbReference type="GO" id="GO:0003677">
    <property type="term" value="F:DNA binding"/>
    <property type="evidence" value="ECO:0007669"/>
    <property type="project" value="UniProtKB-KW"/>
</dbReference>
<dbReference type="InterPro" id="IPR055370">
    <property type="entry name" value="Lsr2_DNA-bd"/>
</dbReference>
<evidence type="ECO:0000259" key="4">
    <source>
        <dbReference type="Pfam" id="PF23359"/>
    </source>
</evidence>
<evidence type="ECO:0000259" key="3">
    <source>
        <dbReference type="Pfam" id="PF11774"/>
    </source>
</evidence>
<feature type="region of interest" description="Disordered" evidence="2">
    <location>
        <begin position="58"/>
        <end position="79"/>
    </location>
</feature>
<feature type="region of interest" description="Disordered" evidence="2">
    <location>
        <begin position="111"/>
        <end position="189"/>
    </location>
</feature>
<dbReference type="Pfam" id="PF11774">
    <property type="entry name" value="Lsr2"/>
    <property type="match status" value="1"/>
</dbReference>
<protein>
    <submittedName>
        <fullName evidence="5">Lsr2 protein</fullName>
    </submittedName>
</protein>
<name>A0A4R6SD30_LABRH</name>
<evidence type="ECO:0000256" key="2">
    <source>
        <dbReference type="SAM" id="MobiDB-lite"/>
    </source>
</evidence>
<dbReference type="Gene3D" id="4.10.320.10">
    <property type="entry name" value="E3-binding domain"/>
    <property type="match status" value="1"/>
</dbReference>